<dbReference type="PANTHER" id="PTHR30250">
    <property type="entry name" value="PST FAMILY PREDICTED COLANIC ACID TRANSPORTER"/>
    <property type="match status" value="1"/>
</dbReference>
<dbReference type="GO" id="GO:0005886">
    <property type="term" value="C:plasma membrane"/>
    <property type="evidence" value="ECO:0007669"/>
    <property type="project" value="UniProtKB-SubCell"/>
</dbReference>
<evidence type="ECO:0000256" key="6">
    <source>
        <dbReference type="SAM" id="Phobius"/>
    </source>
</evidence>
<feature type="transmembrane region" description="Helical" evidence="6">
    <location>
        <begin position="257"/>
        <end position="284"/>
    </location>
</feature>
<dbReference type="InterPro" id="IPR050833">
    <property type="entry name" value="Poly_Biosynth_Transport"/>
</dbReference>
<evidence type="ECO:0000256" key="5">
    <source>
        <dbReference type="ARBA" id="ARBA00023136"/>
    </source>
</evidence>
<feature type="transmembrane region" description="Helical" evidence="6">
    <location>
        <begin position="137"/>
        <end position="159"/>
    </location>
</feature>
<dbReference type="EMBL" id="CP023563">
    <property type="protein sequence ID" value="ATG50307.1"/>
    <property type="molecule type" value="Genomic_DNA"/>
</dbReference>
<feature type="transmembrane region" description="Helical" evidence="6">
    <location>
        <begin position="216"/>
        <end position="236"/>
    </location>
</feature>
<dbReference type="PANTHER" id="PTHR30250:SF11">
    <property type="entry name" value="O-ANTIGEN TRANSPORTER-RELATED"/>
    <property type="match status" value="1"/>
</dbReference>
<organism evidence="7 8">
    <name type="scientific">Brachybacterium vulturis</name>
    <dbReference type="NCBI Taxonomy" id="2017484"/>
    <lineage>
        <taxon>Bacteria</taxon>
        <taxon>Bacillati</taxon>
        <taxon>Actinomycetota</taxon>
        <taxon>Actinomycetes</taxon>
        <taxon>Micrococcales</taxon>
        <taxon>Dermabacteraceae</taxon>
        <taxon>Brachybacterium</taxon>
    </lineage>
</organism>
<feature type="transmembrane region" description="Helical" evidence="6">
    <location>
        <begin position="325"/>
        <end position="343"/>
    </location>
</feature>
<keyword evidence="2" id="KW-1003">Cell membrane</keyword>
<evidence type="ECO:0000256" key="2">
    <source>
        <dbReference type="ARBA" id="ARBA00022475"/>
    </source>
</evidence>
<feature type="transmembrane region" description="Helical" evidence="6">
    <location>
        <begin position="296"/>
        <end position="318"/>
    </location>
</feature>
<keyword evidence="4 6" id="KW-1133">Transmembrane helix</keyword>
<comment type="subcellular location">
    <subcellularLocation>
        <location evidence="1">Cell membrane</location>
        <topology evidence="1">Multi-pass membrane protein</topology>
    </subcellularLocation>
</comment>
<dbReference type="KEGG" id="brz:CFK38_01290"/>
<keyword evidence="5 6" id="KW-0472">Membrane</keyword>
<sequence>MWAFARLAGPAGAGEFASLLAVTGPVFILAQFGMRSLYITAHRRIAFGPYITLRAISSLAATAIALLLIAIILPDVEQGLVWAILTIRVLELVIDIEMASLQARNAMYVIAAGMILKGLGIVAAVMISVLLDITPAHMAWIVAATSLAVCIGLAPATFREELRKGLGGSKGDYGYIVRKAWPLGFAQSLISLSTYLPILFLTVFGSSETVGRFAVIYYFITAMNLLYNSVAQVAVTDYADIYRRKGILGLSATFKRALAIMCSVGMTGCLGIIFIGPLFIRLLYGEAFRVSSLEMLPIGVTILLLAAITSVSPLLMALNKYGAELGIAVVALLAAVAICAILLSSPTVAAAGLILAVLTTARLLASLAVVGRVRELRGR</sequence>
<accession>A0A291GJD2</accession>
<evidence type="ECO:0000256" key="3">
    <source>
        <dbReference type="ARBA" id="ARBA00022692"/>
    </source>
</evidence>
<reference evidence="8" key="1">
    <citation type="submission" date="2017-09" db="EMBL/GenBank/DDBJ databases">
        <title>Brachybacterium sp. VM2412.</title>
        <authorList>
            <person name="Tak E.J."/>
            <person name="Bae J.-W."/>
        </authorList>
    </citation>
    <scope>NUCLEOTIDE SEQUENCE [LARGE SCALE GENOMIC DNA]</scope>
    <source>
        <strain evidence="8">VM2412</strain>
    </source>
</reference>
<protein>
    <recommendedName>
        <fullName evidence="9">Polysaccharide biosynthesis protein C-terminal domain-containing protein</fullName>
    </recommendedName>
</protein>
<proteinExistence type="predicted"/>
<evidence type="ECO:0000256" key="4">
    <source>
        <dbReference type="ARBA" id="ARBA00022989"/>
    </source>
</evidence>
<name>A0A291GJD2_9MICO</name>
<dbReference type="Proteomes" id="UP000218165">
    <property type="component" value="Chromosome"/>
</dbReference>
<gene>
    <name evidence="7" type="ORF">CFK38_01290</name>
</gene>
<feature type="transmembrane region" description="Helical" evidence="6">
    <location>
        <begin position="51"/>
        <end position="73"/>
    </location>
</feature>
<dbReference type="AlphaFoldDB" id="A0A291GJD2"/>
<evidence type="ECO:0000256" key="1">
    <source>
        <dbReference type="ARBA" id="ARBA00004651"/>
    </source>
</evidence>
<feature type="transmembrane region" description="Helical" evidence="6">
    <location>
        <begin position="108"/>
        <end position="131"/>
    </location>
</feature>
<evidence type="ECO:0000313" key="7">
    <source>
        <dbReference type="EMBL" id="ATG50307.1"/>
    </source>
</evidence>
<feature type="transmembrane region" description="Helical" evidence="6">
    <location>
        <begin position="180"/>
        <end position="204"/>
    </location>
</feature>
<keyword evidence="3 6" id="KW-0812">Transmembrane</keyword>
<keyword evidence="8" id="KW-1185">Reference proteome</keyword>
<feature type="transmembrane region" description="Helical" evidence="6">
    <location>
        <begin position="349"/>
        <end position="370"/>
    </location>
</feature>
<evidence type="ECO:0008006" key="9">
    <source>
        <dbReference type="Google" id="ProtNLM"/>
    </source>
</evidence>
<feature type="transmembrane region" description="Helical" evidence="6">
    <location>
        <begin position="79"/>
        <end position="96"/>
    </location>
</feature>
<evidence type="ECO:0000313" key="8">
    <source>
        <dbReference type="Proteomes" id="UP000218165"/>
    </source>
</evidence>